<protein>
    <submittedName>
        <fullName evidence="2">Bacterial extracellular solute-binding proteins, family 3</fullName>
    </submittedName>
</protein>
<gene>
    <name evidence="2" type="ORF">NCTC10736_02000</name>
</gene>
<reference evidence="2 3" key="1">
    <citation type="submission" date="2018-06" db="EMBL/GenBank/DDBJ databases">
        <authorList>
            <consortium name="Pathogen Informatics"/>
            <person name="Doyle S."/>
        </authorList>
    </citation>
    <scope>NUCLEOTIDE SEQUENCE [LARGE SCALE GENOMIC DNA]</scope>
    <source>
        <strain evidence="2 3">NCTC10736</strain>
    </source>
</reference>
<dbReference type="SUPFAM" id="SSF53850">
    <property type="entry name" value="Periplasmic binding protein-like II"/>
    <property type="match status" value="1"/>
</dbReference>
<dbReference type="RefSeq" id="WP_115406133.1">
    <property type="nucleotide sequence ID" value="NZ_UGYV01000001.1"/>
</dbReference>
<dbReference type="Proteomes" id="UP000255061">
    <property type="component" value="Unassembled WGS sequence"/>
</dbReference>
<evidence type="ECO:0000256" key="1">
    <source>
        <dbReference type="ARBA" id="ARBA00010333"/>
    </source>
</evidence>
<evidence type="ECO:0000313" key="3">
    <source>
        <dbReference type="Proteomes" id="UP000255061"/>
    </source>
</evidence>
<dbReference type="EMBL" id="UGYV01000001">
    <property type="protein sequence ID" value="SUI77266.1"/>
    <property type="molecule type" value="Genomic_DNA"/>
</dbReference>
<name>A0A380AC51_9GAMM</name>
<dbReference type="PANTHER" id="PTHR35936">
    <property type="entry name" value="MEMBRANE-BOUND LYTIC MUREIN TRANSGLYCOSYLASE F"/>
    <property type="match status" value="1"/>
</dbReference>
<organism evidence="2 3">
    <name type="scientific">Shewanella morhuae</name>
    <dbReference type="NCBI Taxonomy" id="365591"/>
    <lineage>
        <taxon>Bacteria</taxon>
        <taxon>Pseudomonadati</taxon>
        <taxon>Pseudomonadota</taxon>
        <taxon>Gammaproteobacteria</taxon>
        <taxon>Alteromonadales</taxon>
        <taxon>Shewanellaceae</taxon>
        <taxon>Shewanella</taxon>
    </lineage>
</organism>
<proteinExistence type="inferred from homology"/>
<comment type="similarity">
    <text evidence="1">Belongs to the bacterial solute-binding protein 3 family.</text>
</comment>
<accession>A0A380AC51</accession>
<evidence type="ECO:0000313" key="2">
    <source>
        <dbReference type="EMBL" id="SUI77266.1"/>
    </source>
</evidence>
<dbReference type="PANTHER" id="PTHR35936:SF25">
    <property type="entry name" value="ABC TRANSPORTER SUBSTRATE-BINDING PROTEIN"/>
    <property type="match status" value="1"/>
</dbReference>
<sequence length="272" mass="30112">MHHEIRSIGKRRQQLNILISFLLGAILLLLSTSYSIAQDDKPVQVAQHPSSITLAAEDSWPPFADQLGQGISHRIIKAAFLPSGIEVKSLVLPYTRALMMAEKGSVDGVFNVTREASTEQRFIFGKIPLFVATASFYQKNQKPLNAISKWALPKGTVIGVIKGYEYGDEFSQLVQQQQLNIVTVATQHQLINLLLIGRIDTALMFDLVAKENLQKMGVDHDITPVFTNHSSDIYLAFSKQNPQAQNLAKQLDEGLSLLKTTGQYDTLLSAAH</sequence>
<dbReference type="AlphaFoldDB" id="A0A380AC51"/>
<dbReference type="Gene3D" id="3.40.190.10">
    <property type="entry name" value="Periplasmic binding protein-like II"/>
    <property type="match status" value="2"/>
</dbReference>